<gene>
    <name evidence="1" type="ORF">NE579_15390</name>
</gene>
<evidence type="ECO:0000313" key="1">
    <source>
        <dbReference type="EMBL" id="MCQ4771820.1"/>
    </source>
</evidence>
<name>A0AAW5JTS4_9FIRM</name>
<organism evidence="1 2">
    <name type="scientific">Intestinimonas massiliensis</name>
    <name type="common">ex Afouda et al. 2020</name>
    <dbReference type="NCBI Taxonomy" id="1673721"/>
    <lineage>
        <taxon>Bacteria</taxon>
        <taxon>Bacillati</taxon>
        <taxon>Bacillota</taxon>
        <taxon>Clostridia</taxon>
        <taxon>Eubacteriales</taxon>
        <taxon>Intestinimonas</taxon>
    </lineage>
</organism>
<protein>
    <submittedName>
        <fullName evidence="1">DUF3793 family protein</fullName>
    </submittedName>
</protein>
<dbReference type="InterPro" id="IPR024523">
    <property type="entry name" value="DUF3793"/>
</dbReference>
<dbReference type="Pfam" id="PF12672">
    <property type="entry name" value="DUF3793"/>
    <property type="match status" value="1"/>
</dbReference>
<reference evidence="1" key="1">
    <citation type="submission" date="2022-06" db="EMBL/GenBank/DDBJ databases">
        <title>Isolation of gut microbiota from human fecal samples.</title>
        <authorList>
            <person name="Pamer E.G."/>
            <person name="Barat B."/>
            <person name="Waligurski E."/>
            <person name="Medina S."/>
            <person name="Paddock L."/>
            <person name="Mostad J."/>
        </authorList>
    </citation>
    <scope>NUCLEOTIDE SEQUENCE</scope>
    <source>
        <strain evidence="1">DFI.9.91</strain>
    </source>
</reference>
<proteinExistence type="predicted"/>
<dbReference type="RefSeq" id="WP_256304874.1">
    <property type="nucleotide sequence ID" value="NZ_JANFYS010000057.1"/>
</dbReference>
<dbReference type="EMBL" id="JANFYS010000057">
    <property type="protein sequence ID" value="MCQ4771820.1"/>
    <property type="molecule type" value="Genomic_DNA"/>
</dbReference>
<evidence type="ECO:0000313" key="2">
    <source>
        <dbReference type="Proteomes" id="UP001204562"/>
    </source>
</evidence>
<comment type="caution">
    <text evidence="1">The sequence shown here is derived from an EMBL/GenBank/DDBJ whole genome shotgun (WGS) entry which is preliminary data.</text>
</comment>
<sequence>MGSARFEETVVYHCSPALVGLKPACLISLAVEQYPGLASMVEGYRAALEGRGIRFEVLCRCDRRFLLLVYRPALLERHLARPEVDRLLVRAGYPAEGPLSGRLAYLRRRLTAAGGFPHEIGLFLGYPAEDVRAFQARGGAGCKLCGYWKVYHDVEEARRQFRRFDRCRDSLLARLRAGMTLSQLFGVSGTLAA</sequence>
<dbReference type="Proteomes" id="UP001204562">
    <property type="component" value="Unassembled WGS sequence"/>
</dbReference>
<dbReference type="AlphaFoldDB" id="A0AAW5JTS4"/>
<accession>A0AAW5JTS4</accession>